<proteinExistence type="predicted"/>
<dbReference type="Proteomes" id="UP000502287">
    <property type="component" value="Chromosome"/>
</dbReference>
<dbReference type="Proteomes" id="UP000276901">
    <property type="component" value="Unassembled WGS sequence"/>
</dbReference>
<dbReference type="GO" id="GO:0005886">
    <property type="term" value="C:plasma membrane"/>
    <property type="evidence" value="ECO:0007669"/>
    <property type="project" value="UniProtKB-SubCell"/>
</dbReference>
<dbReference type="AlphaFoldDB" id="A0AAE7C1S0"/>
<evidence type="ECO:0000313" key="8">
    <source>
        <dbReference type="EMBL" id="RPE93915.1"/>
    </source>
</evidence>
<keyword evidence="2" id="KW-1003">Cell membrane</keyword>
<evidence type="ECO:0000256" key="6">
    <source>
        <dbReference type="SAM" id="Phobius"/>
    </source>
</evidence>
<feature type="transmembrane region" description="Helical" evidence="6">
    <location>
        <begin position="103"/>
        <end position="123"/>
    </location>
</feature>
<dbReference type="NCBIfam" id="NF004763">
    <property type="entry name" value="PRK06099.1"/>
    <property type="match status" value="1"/>
</dbReference>
<evidence type="ECO:0000256" key="5">
    <source>
        <dbReference type="ARBA" id="ARBA00023136"/>
    </source>
</evidence>
<dbReference type="InterPro" id="IPR005598">
    <property type="entry name" value="ATP_synth_I"/>
</dbReference>
<keyword evidence="4 6" id="KW-1133">Transmembrane helix</keyword>
<evidence type="ECO:0000256" key="2">
    <source>
        <dbReference type="ARBA" id="ARBA00022475"/>
    </source>
</evidence>
<dbReference type="KEGG" id="fcl:A4G17_02300"/>
<reference evidence="8 9" key="2">
    <citation type="submission" date="2018-11" db="EMBL/GenBank/DDBJ databases">
        <title>Genomic Encyclopedia of Type Strains, Phase IV (KMG-IV): sequencing the most valuable type-strain genomes for metagenomic binning, comparative biology and taxonomic classification.</title>
        <authorList>
            <person name="Goeker M."/>
        </authorList>
    </citation>
    <scope>NUCLEOTIDE SEQUENCE [LARGE SCALE GENOMIC DNA]</scope>
    <source>
        <strain evidence="8 9">DSM 25797</strain>
    </source>
</reference>
<gene>
    <name evidence="7" type="ORF">A4G17_02300</name>
    <name evidence="8" type="ORF">EDC49_1433</name>
</gene>
<feature type="transmembrane region" description="Helical" evidence="6">
    <location>
        <begin position="39"/>
        <end position="61"/>
    </location>
</feature>
<sequence>MSAVLQQTKQLYRKVMFVECCGLVSGTLLLLLVQNVSAAFAFLLGGLSSFLPQCLFIFWVFFRKNTKNTNKMAAFYRGEGLKWLATIVLMVTALIGFPNLNVLLFFSGYFLFLICNGLLPIFLTQQT</sequence>
<accession>A0AAE7C1S0</accession>
<name>A0AAE7C1S0_9PAST</name>
<protein>
    <submittedName>
        <fullName evidence="8">ATP synthase protein I</fullName>
    </submittedName>
    <submittedName>
        <fullName evidence="7">F0F1 ATP synthase subunit I</fullName>
    </submittedName>
</protein>
<evidence type="ECO:0000313" key="9">
    <source>
        <dbReference type="Proteomes" id="UP000276901"/>
    </source>
</evidence>
<keyword evidence="9" id="KW-1185">Reference proteome</keyword>
<evidence type="ECO:0000256" key="4">
    <source>
        <dbReference type="ARBA" id="ARBA00022989"/>
    </source>
</evidence>
<dbReference type="RefSeq" id="WP_123957056.1">
    <property type="nucleotide sequence ID" value="NZ_CP015029.1"/>
</dbReference>
<organism evidence="7 10">
    <name type="scientific">Frederiksenia canicola</name>
    <dbReference type="NCBI Taxonomy" id="123824"/>
    <lineage>
        <taxon>Bacteria</taxon>
        <taxon>Pseudomonadati</taxon>
        <taxon>Pseudomonadota</taxon>
        <taxon>Gammaproteobacteria</taxon>
        <taxon>Pasteurellales</taxon>
        <taxon>Pasteurellaceae</taxon>
        <taxon>Frederiksenia</taxon>
    </lineage>
</organism>
<evidence type="ECO:0000313" key="10">
    <source>
        <dbReference type="Proteomes" id="UP000502287"/>
    </source>
</evidence>
<keyword evidence="5 6" id="KW-0472">Membrane</keyword>
<reference evidence="7 10" key="1">
    <citation type="submission" date="2016-03" db="EMBL/GenBank/DDBJ databases">
        <authorList>
            <person name="Hansen M.J."/>
            <person name="Bojesen A.M."/>
            <person name="Planet P."/>
        </authorList>
    </citation>
    <scope>NUCLEOTIDE SEQUENCE [LARGE SCALE GENOMIC DNA]</scope>
    <source>
        <strain evidence="7 10">HPA 21</strain>
    </source>
</reference>
<feature type="transmembrane region" description="Helical" evidence="6">
    <location>
        <begin position="12"/>
        <end position="33"/>
    </location>
</feature>
<evidence type="ECO:0000256" key="3">
    <source>
        <dbReference type="ARBA" id="ARBA00022692"/>
    </source>
</evidence>
<keyword evidence="3 6" id="KW-0812">Transmembrane</keyword>
<evidence type="ECO:0000256" key="1">
    <source>
        <dbReference type="ARBA" id="ARBA00004651"/>
    </source>
</evidence>
<dbReference type="EMBL" id="RKQT01000002">
    <property type="protein sequence ID" value="RPE93915.1"/>
    <property type="molecule type" value="Genomic_DNA"/>
</dbReference>
<feature type="transmembrane region" description="Helical" evidence="6">
    <location>
        <begin position="81"/>
        <end position="97"/>
    </location>
</feature>
<dbReference type="EMBL" id="CP015029">
    <property type="protein sequence ID" value="QIM64364.1"/>
    <property type="molecule type" value="Genomic_DNA"/>
</dbReference>
<dbReference type="Pfam" id="PF03899">
    <property type="entry name" value="ATP-synt_I"/>
    <property type="match status" value="1"/>
</dbReference>
<comment type="subcellular location">
    <subcellularLocation>
        <location evidence="1">Cell membrane</location>
        <topology evidence="1">Multi-pass membrane protein</topology>
    </subcellularLocation>
</comment>
<evidence type="ECO:0000313" key="7">
    <source>
        <dbReference type="EMBL" id="QIM64364.1"/>
    </source>
</evidence>